<dbReference type="EMBL" id="JH817837">
    <property type="protein sequence ID" value="EKC37202.1"/>
    <property type="molecule type" value="Genomic_DNA"/>
</dbReference>
<name>K1QKD7_MAGGI</name>
<accession>K1QKD7</accession>
<feature type="region of interest" description="Disordered" evidence="1">
    <location>
        <begin position="214"/>
        <end position="255"/>
    </location>
</feature>
<evidence type="ECO:0000256" key="1">
    <source>
        <dbReference type="SAM" id="MobiDB-lite"/>
    </source>
</evidence>
<proteinExistence type="predicted"/>
<dbReference type="HOGENOM" id="CLU_765609_0_0_1"/>
<evidence type="ECO:0000313" key="2">
    <source>
        <dbReference type="EMBL" id="EKC37202.1"/>
    </source>
</evidence>
<reference evidence="2" key="1">
    <citation type="journal article" date="2012" name="Nature">
        <title>The oyster genome reveals stress adaptation and complexity of shell formation.</title>
        <authorList>
            <person name="Zhang G."/>
            <person name="Fang X."/>
            <person name="Guo X."/>
            <person name="Li L."/>
            <person name="Luo R."/>
            <person name="Xu F."/>
            <person name="Yang P."/>
            <person name="Zhang L."/>
            <person name="Wang X."/>
            <person name="Qi H."/>
            <person name="Xiong Z."/>
            <person name="Que H."/>
            <person name="Xie Y."/>
            <person name="Holland P.W."/>
            <person name="Paps J."/>
            <person name="Zhu Y."/>
            <person name="Wu F."/>
            <person name="Chen Y."/>
            <person name="Wang J."/>
            <person name="Peng C."/>
            <person name="Meng J."/>
            <person name="Yang L."/>
            <person name="Liu J."/>
            <person name="Wen B."/>
            <person name="Zhang N."/>
            <person name="Huang Z."/>
            <person name="Zhu Q."/>
            <person name="Feng Y."/>
            <person name="Mount A."/>
            <person name="Hedgecock D."/>
            <person name="Xu Z."/>
            <person name="Liu Y."/>
            <person name="Domazet-Loso T."/>
            <person name="Du Y."/>
            <person name="Sun X."/>
            <person name="Zhang S."/>
            <person name="Liu B."/>
            <person name="Cheng P."/>
            <person name="Jiang X."/>
            <person name="Li J."/>
            <person name="Fan D."/>
            <person name="Wang W."/>
            <person name="Fu W."/>
            <person name="Wang T."/>
            <person name="Wang B."/>
            <person name="Zhang J."/>
            <person name="Peng Z."/>
            <person name="Li Y."/>
            <person name="Li N."/>
            <person name="Wang J."/>
            <person name="Chen M."/>
            <person name="He Y."/>
            <person name="Tan F."/>
            <person name="Song X."/>
            <person name="Zheng Q."/>
            <person name="Huang R."/>
            <person name="Yang H."/>
            <person name="Du X."/>
            <person name="Chen L."/>
            <person name="Yang M."/>
            <person name="Gaffney P.M."/>
            <person name="Wang S."/>
            <person name="Luo L."/>
            <person name="She Z."/>
            <person name="Ming Y."/>
            <person name="Huang W."/>
            <person name="Zhang S."/>
            <person name="Huang B."/>
            <person name="Zhang Y."/>
            <person name="Qu T."/>
            <person name="Ni P."/>
            <person name="Miao G."/>
            <person name="Wang J."/>
            <person name="Wang Q."/>
            <person name="Steinberg C.E."/>
            <person name="Wang H."/>
            <person name="Li N."/>
            <person name="Qian L."/>
            <person name="Zhang G."/>
            <person name="Li Y."/>
            <person name="Yang H."/>
            <person name="Liu X."/>
            <person name="Wang J."/>
            <person name="Yin Y."/>
            <person name="Wang J."/>
        </authorList>
    </citation>
    <scope>NUCLEOTIDE SEQUENCE [LARGE SCALE GENOMIC DNA]</scope>
    <source>
        <strain evidence="2">05x7-T-G4-1.051#20</strain>
    </source>
</reference>
<sequence length="362" mass="39949">MPKYKRKSIAIKATSPGAIIGAAFGGAQTFFGKKIPVRQINDENQQTSSRDLNTKSVVYNEINDDLQRVVQTMQQQEASGIKEGVYNHLHSADQKDRSDYYDHAGPSFINIEEGYGVLSLDSKSNGNYIELSLVYGVTVLQLLFRIRKELNQSLMFESLTSNVIYVTLVPCWYNWRVTFKIQIASLKGRGHDFDQNKNDYSNTFAKHRGRLDVLPSDSRRNDLATPNRKKPKTSEYVQSSDHGFPLLSSSRTRSPTRATYPTTTCSCPSPIPCPSPTVCPVTKCPTVTRYPVITPCPSPKPCPAVTANPSTSVCRCPAFPLADCSKCTTLTTQTVTCPECSGIKAQNVILSSEDPGLTSSKI</sequence>
<protein>
    <submittedName>
        <fullName evidence="2">Uncharacterized protein</fullName>
    </submittedName>
</protein>
<gene>
    <name evidence="2" type="ORF">CGI_10014750</name>
</gene>
<organism evidence="2">
    <name type="scientific">Magallana gigas</name>
    <name type="common">Pacific oyster</name>
    <name type="synonym">Crassostrea gigas</name>
    <dbReference type="NCBI Taxonomy" id="29159"/>
    <lineage>
        <taxon>Eukaryota</taxon>
        <taxon>Metazoa</taxon>
        <taxon>Spiralia</taxon>
        <taxon>Lophotrochozoa</taxon>
        <taxon>Mollusca</taxon>
        <taxon>Bivalvia</taxon>
        <taxon>Autobranchia</taxon>
        <taxon>Pteriomorphia</taxon>
        <taxon>Ostreida</taxon>
        <taxon>Ostreoidea</taxon>
        <taxon>Ostreidae</taxon>
        <taxon>Magallana</taxon>
    </lineage>
</organism>
<dbReference type="AlphaFoldDB" id="K1QKD7"/>
<dbReference type="InParanoid" id="K1QKD7"/>